<proteinExistence type="inferred from homology"/>
<dbReference type="InterPro" id="IPR005399">
    <property type="entry name" value="K_chnl_volt-dep_bsu_KCNAB-rel"/>
</dbReference>
<dbReference type="OrthoDB" id="9768793at2"/>
<comment type="caution">
    <text evidence="5">The sequence shown here is derived from an EMBL/GenBank/DDBJ whole genome shotgun (WGS) entry which is preliminary data.</text>
</comment>
<gene>
    <name evidence="5" type="ORF">ESP57_03040</name>
</gene>
<evidence type="ECO:0000256" key="1">
    <source>
        <dbReference type="ARBA" id="ARBA00006515"/>
    </source>
</evidence>
<dbReference type="RefSeq" id="WP_056009463.1">
    <property type="nucleotide sequence ID" value="NZ_SDPO01000001.1"/>
</dbReference>
<evidence type="ECO:0000259" key="4">
    <source>
        <dbReference type="Pfam" id="PF00248"/>
    </source>
</evidence>
<keyword evidence="3" id="KW-0560">Oxidoreductase</keyword>
<dbReference type="Proteomes" id="UP000292935">
    <property type="component" value="Unassembled WGS sequence"/>
</dbReference>
<dbReference type="InterPro" id="IPR023210">
    <property type="entry name" value="NADP_OxRdtase_dom"/>
</dbReference>
<organism evidence="5 6">
    <name type="scientific">Agromyces fucosus</name>
    <dbReference type="NCBI Taxonomy" id="41985"/>
    <lineage>
        <taxon>Bacteria</taxon>
        <taxon>Bacillati</taxon>
        <taxon>Actinomycetota</taxon>
        <taxon>Actinomycetes</taxon>
        <taxon>Micrococcales</taxon>
        <taxon>Microbacteriaceae</taxon>
        <taxon>Agromyces</taxon>
    </lineage>
</organism>
<comment type="similarity">
    <text evidence="1">Belongs to the shaker potassium channel beta subunit family.</text>
</comment>
<dbReference type="Pfam" id="PF00248">
    <property type="entry name" value="Aldo_ket_red"/>
    <property type="match status" value="1"/>
</dbReference>
<dbReference type="InterPro" id="IPR036812">
    <property type="entry name" value="NAD(P)_OxRdtase_dom_sf"/>
</dbReference>
<evidence type="ECO:0000313" key="5">
    <source>
        <dbReference type="EMBL" id="RXZ50791.1"/>
    </source>
</evidence>
<dbReference type="GO" id="GO:0051596">
    <property type="term" value="P:methylglyoxal catabolic process"/>
    <property type="evidence" value="ECO:0007669"/>
    <property type="project" value="TreeGrafter"/>
</dbReference>
<evidence type="ECO:0000256" key="2">
    <source>
        <dbReference type="ARBA" id="ARBA00022857"/>
    </source>
</evidence>
<keyword evidence="6" id="KW-1185">Reference proteome</keyword>
<dbReference type="PANTHER" id="PTHR43150">
    <property type="entry name" value="HYPERKINETIC, ISOFORM M"/>
    <property type="match status" value="1"/>
</dbReference>
<evidence type="ECO:0000313" key="6">
    <source>
        <dbReference type="Proteomes" id="UP000292935"/>
    </source>
</evidence>
<dbReference type="SUPFAM" id="SSF51430">
    <property type="entry name" value="NAD(P)-linked oxidoreductase"/>
    <property type="match status" value="1"/>
</dbReference>
<dbReference type="PANTHER" id="PTHR43150:SF4">
    <property type="entry name" value="L-GLYCERALDEHYDE 3-PHOSPHATE REDUCTASE"/>
    <property type="match status" value="1"/>
</dbReference>
<name>A0A4Q2JR81_9MICO</name>
<evidence type="ECO:0000256" key="3">
    <source>
        <dbReference type="ARBA" id="ARBA00023002"/>
    </source>
</evidence>
<dbReference type="EMBL" id="SDPO01000001">
    <property type="protein sequence ID" value="RXZ50791.1"/>
    <property type="molecule type" value="Genomic_DNA"/>
</dbReference>
<feature type="domain" description="NADP-dependent oxidoreductase" evidence="4">
    <location>
        <begin position="28"/>
        <end position="325"/>
    </location>
</feature>
<dbReference type="Gene3D" id="3.20.20.100">
    <property type="entry name" value="NADP-dependent oxidoreductase domain"/>
    <property type="match status" value="1"/>
</dbReference>
<accession>A0A4Q2JR81</accession>
<sequence>MSYAALPERYDRMQYNRVGRSGLKLPALSLGLWHNFGHERTYDTQRAIVRRAFDLGVTHFDLANNYGPPPGSAEVNFGRILADDLAAYRDEIIVSSKAGYDMWPGPYGDFGSRKYLLSSLDQSLGRLGLDYVDIFYSHRPDPETPIEETMGALASAVRQGKALYVGISNYDPDQTRAAAAALEAEGVPLLIHQPRYSMFDRHIEDGLFPALEEVGAASIVFSPLAQGLLTDRYLGGDVPADSRAATSRFLSPDRISGEYLERARALDAIAKDRGQTLAQLALTWVLRQPLVSSALIGASSVAQLEQNIAALDAAPLTEAEIERIEPFAAHGTVLG</sequence>
<dbReference type="GO" id="GO:0016491">
    <property type="term" value="F:oxidoreductase activity"/>
    <property type="evidence" value="ECO:0007669"/>
    <property type="project" value="UniProtKB-KW"/>
</dbReference>
<protein>
    <submittedName>
        <fullName evidence="5">Aldo/keto reductase</fullName>
    </submittedName>
</protein>
<keyword evidence="2" id="KW-0521">NADP</keyword>
<dbReference type="AlphaFoldDB" id="A0A4Q2JR81"/>
<reference evidence="5 6" key="1">
    <citation type="submission" date="2019-01" db="EMBL/GenBank/DDBJ databases">
        <authorList>
            <person name="Li J."/>
        </authorList>
    </citation>
    <scope>NUCLEOTIDE SEQUENCE [LARGE SCALE GENOMIC DNA]</scope>
    <source>
        <strain evidence="5 6">CCUG 35506</strain>
    </source>
</reference>